<dbReference type="PANTHER" id="PTHR43290">
    <property type="entry name" value="MEVALONATE KINASE"/>
    <property type="match status" value="1"/>
</dbReference>
<dbReference type="GO" id="GO:0016301">
    <property type="term" value="F:kinase activity"/>
    <property type="evidence" value="ECO:0007669"/>
    <property type="project" value="UniProtKB-KW"/>
</dbReference>
<keyword evidence="4" id="KW-0460">Magnesium</keyword>
<dbReference type="Proteomes" id="UP001596422">
    <property type="component" value="Unassembled WGS sequence"/>
</dbReference>
<evidence type="ECO:0000256" key="4">
    <source>
        <dbReference type="ARBA" id="ARBA00022842"/>
    </source>
</evidence>
<protein>
    <submittedName>
        <fullName evidence="6">Mevalonate kinase</fullName>
    </submittedName>
</protein>
<evidence type="ECO:0000256" key="1">
    <source>
        <dbReference type="ARBA" id="ARBA00022490"/>
    </source>
</evidence>
<keyword evidence="1" id="KW-0963">Cytoplasm</keyword>
<keyword evidence="3 6" id="KW-0418">Kinase</keyword>
<gene>
    <name evidence="6" type="ORF">ACFQDL_04155</name>
</gene>
<reference evidence="7" key="1">
    <citation type="journal article" date="2019" name="Int. J. Syst. Evol. Microbiol.">
        <title>The Global Catalogue of Microorganisms (GCM) 10K type strain sequencing project: providing services to taxonomists for standard genome sequencing and annotation.</title>
        <authorList>
            <consortium name="The Broad Institute Genomics Platform"/>
            <consortium name="The Broad Institute Genome Sequencing Center for Infectious Disease"/>
            <person name="Wu L."/>
            <person name="Ma J."/>
        </authorList>
    </citation>
    <scope>NUCLEOTIDE SEQUENCE [LARGE SCALE GENOMIC DNA]</scope>
    <source>
        <strain evidence="7">NBRC 111756</strain>
    </source>
</reference>
<dbReference type="InterPro" id="IPR006205">
    <property type="entry name" value="Mev_gal_kin"/>
</dbReference>
<name>A0ABW1ZW21_9GAMM</name>
<dbReference type="RefSeq" id="WP_379907938.1">
    <property type="nucleotide sequence ID" value="NZ_JBHSWE010000001.1"/>
</dbReference>
<proteinExistence type="predicted"/>
<sequence length="170" mass="18117">MSRGVAPAPIWRPVSRGLVGYSVSPRRIDALPGLPPIGLYYCGYKTPTPQVLARVAEASAGFENLNAQLYRLMGATTEQAETAILRQDWPALGRLMNVYQGLLDALGVNDATLAQMVYRLRHSPGVQGSKISGSGLGDCVLALGRDEQLAADFESIPVAVSGEGVSIEYL</sequence>
<evidence type="ECO:0000313" key="7">
    <source>
        <dbReference type="Proteomes" id="UP001596422"/>
    </source>
</evidence>
<organism evidence="6 7">
    <name type="scientific">Marinobacterium aestuariivivens</name>
    <dbReference type="NCBI Taxonomy" id="1698799"/>
    <lineage>
        <taxon>Bacteria</taxon>
        <taxon>Pseudomonadati</taxon>
        <taxon>Pseudomonadota</taxon>
        <taxon>Gammaproteobacteria</taxon>
        <taxon>Oceanospirillales</taxon>
        <taxon>Oceanospirillaceae</taxon>
        <taxon>Marinobacterium</taxon>
    </lineage>
</organism>
<dbReference type="SUPFAM" id="SSF55060">
    <property type="entry name" value="GHMP Kinase, C-terminal domain"/>
    <property type="match status" value="1"/>
</dbReference>
<evidence type="ECO:0000256" key="3">
    <source>
        <dbReference type="ARBA" id="ARBA00022777"/>
    </source>
</evidence>
<dbReference type="PANTHER" id="PTHR43290:SF2">
    <property type="entry name" value="MEVALONATE KINASE"/>
    <property type="match status" value="1"/>
</dbReference>
<keyword evidence="7" id="KW-1185">Reference proteome</keyword>
<comment type="caution">
    <text evidence="6">The sequence shown here is derived from an EMBL/GenBank/DDBJ whole genome shotgun (WGS) entry which is preliminary data.</text>
</comment>
<keyword evidence="2" id="KW-0808">Transferase</keyword>
<accession>A0ABW1ZW21</accession>
<feature type="domain" description="GHMP kinase C-terminal" evidence="5">
    <location>
        <begin position="82"/>
        <end position="152"/>
    </location>
</feature>
<dbReference type="InterPro" id="IPR036554">
    <property type="entry name" value="GHMP_kinase_C_sf"/>
</dbReference>
<dbReference type="EMBL" id="JBHSWE010000001">
    <property type="protein sequence ID" value="MFC6669379.1"/>
    <property type="molecule type" value="Genomic_DNA"/>
</dbReference>
<dbReference type="Pfam" id="PF08544">
    <property type="entry name" value="GHMP_kinases_C"/>
    <property type="match status" value="1"/>
</dbReference>
<dbReference type="Gene3D" id="3.30.70.890">
    <property type="entry name" value="GHMP kinase, C-terminal domain"/>
    <property type="match status" value="1"/>
</dbReference>
<evidence type="ECO:0000313" key="6">
    <source>
        <dbReference type="EMBL" id="MFC6669379.1"/>
    </source>
</evidence>
<evidence type="ECO:0000256" key="2">
    <source>
        <dbReference type="ARBA" id="ARBA00022679"/>
    </source>
</evidence>
<dbReference type="InterPro" id="IPR013750">
    <property type="entry name" value="GHMP_kinase_C_dom"/>
</dbReference>
<evidence type="ECO:0000259" key="5">
    <source>
        <dbReference type="Pfam" id="PF08544"/>
    </source>
</evidence>